<organism evidence="1 2">
    <name type="scientific">Clonorchis sinensis</name>
    <name type="common">Chinese liver fluke</name>
    <dbReference type="NCBI Taxonomy" id="79923"/>
    <lineage>
        <taxon>Eukaryota</taxon>
        <taxon>Metazoa</taxon>
        <taxon>Spiralia</taxon>
        <taxon>Lophotrochozoa</taxon>
        <taxon>Platyhelminthes</taxon>
        <taxon>Trematoda</taxon>
        <taxon>Digenea</taxon>
        <taxon>Opisthorchiida</taxon>
        <taxon>Opisthorchiata</taxon>
        <taxon>Opisthorchiidae</taxon>
        <taxon>Clonorchis</taxon>
    </lineage>
</organism>
<gene>
    <name evidence="1" type="ORF">CSKR_107687</name>
</gene>
<evidence type="ECO:0000313" key="2">
    <source>
        <dbReference type="Proteomes" id="UP000286415"/>
    </source>
</evidence>
<reference evidence="1 2" key="1">
    <citation type="journal article" date="2018" name="Biotechnol. Adv.">
        <title>Improved genomic resources and new bioinformatic workflow for the carcinogenic parasite Clonorchis sinensis: Biotechnological implications.</title>
        <authorList>
            <person name="Wang D."/>
            <person name="Korhonen P.K."/>
            <person name="Gasser R.B."/>
            <person name="Young N.D."/>
        </authorList>
    </citation>
    <scope>NUCLEOTIDE SEQUENCE [LARGE SCALE GENOMIC DNA]</scope>
    <source>
        <strain evidence="1">Cs-k2</strain>
    </source>
</reference>
<accession>A0A419PTG8</accession>
<feature type="non-terminal residue" evidence="1">
    <location>
        <position position="1"/>
    </location>
</feature>
<comment type="caution">
    <text evidence="1">The sequence shown here is derived from an EMBL/GenBank/DDBJ whole genome shotgun (WGS) entry which is preliminary data.</text>
</comment>
<dbReference type="Proteomes" id="UP000286415">
    <property type="component" value="Unassembled WGS sequence"/>
</dbReference>
<reference evidence="1 2" key="2">
    <citation type="journal article" date="2021" name="Genomics">
        <title>High-quality reference genome for Clonorchis sinensis.</title>
        <authorList>
            <person name="Young N.D."/>
            <person name="Stroehlein A.J."/>
            <person name="Kinkar L."/>
            <person name="Wang T."/>
            <person name="Sohn W.M."/>
            <person name="Chang B.C.H."/>
            <person name="Kaur P."/>
            <person name="Weisz D."/>
            <person name="Dudchenko O."/>
            <person name="Aiden E.L."/>
            <person name="Korhonen P.K."/>
            <person name="Gasser R.B."/>
        </authorList>
    </citation>
    <scope>NUCLEOTIDE SEQUENCE [LARGE SCALE GENOMIC DNA]</scope>
    <source>
        <strain evidence="1">Cs-k2</strain>
    </source>
</reference>
<sequence>QLEHEAAWCSTFSCLKTSQTGDSAGFQLPNSDKHTHLQINLAITGDSSSRLVYSVLQLNVLHTGCLIFQLATYSRYRSIFLYSKLLRRDSSNRMCSLLYESC</sequence>
<dbReference type="AlphaFoldDB" id="A0A419PTG8"/>
<name>A0A419PTG8_CLOSI</name>
<dbReference type="EMBL" id="NIRI02000077">
    <property type="protein sequence ID" value="KAG5441409.1"/>
    <property type="molecule type" value="Genomic_DNA"/>
</dbReference>
<dbReference type="InParanoid" id="A0A419PTG8"/>
<evidence type="ECO:0000313" key="1">
    <source>
        <dbReference type="EMBL" id="KAG5441409.1"/>
    </source>
</evidence>
<protein>
    <submittedName>
        <fullName evidence="1">Uncharacterized protein</fullName>
    </submittedName>
</protein>
<keyword evidence="2" id="KW-1185">Reference proteome</keyword>
<proteinExistence type="predicted"/>